<comment type="similarity">
    <text evidence="3">Belongs to the class-III pyridoxal-phosphate-dependent aminotransferase family.</text>
</comment>
<keyword evidence="4" id="KW-0032">Aminotransferase</keyword>
<dbReference type="Gene3D" id="3.40.640.10">
    <property type="entry name" value="Type I PLP-dependent aspartate aminotransferase-like (Major domain)"/>
    <property type="match status" value="1"/>
</dbReference>
<dbReference type="GO" id="GO:0030170">
    <property type="term" value="F:pyridoxal phosphate binding"/>
    <property type="evidence" value="ECO:0007669"/>
    <property type="project" value="InterPro"/>
</dbReference>
<dbReference type="Proteomes" id="UP000290244">
    <property type="component" value="Chromosome"/>
</dbReference>
<dbReference type="CDD" id="cd00610">
    <property type="entry name" value="OAT_like"/>
    <property type="match status" value="1"/>
</dbReference>
<dbReference type="EMBL" id="CP034759">
    <property type="protein sequence ID" value="QBG37544.1"/>
    <property type="molecule type" value="Genomic_DNA"/>
</dbReference>
<evidence type="ECO:0000313" key="4">
    <source>
        <dbReference type="EMBL" id="QBG37544.1"/>
    </source>
</evidence>
<dbReference type="PANTHER" id="PTHR43713:SF3">
    <property type="entry name" value="GLUTAMATE-1-SEMIALDEHYDE 2,1-AMINOMUTASE 1, CHLOROPLASTIC-RELATED"/>
    <property type="match status" value="1"/>
</dbReference>
<keyword evidence="2 3" id="KW-0663">Pyridoxal phosphate</keyword>
<protein>
    <submittedName>
        <fullName evidence="4">Aspartate aminotransferase family protein</fullName>
    </submittedName>
</protein>
<name>A0A4P6P7M4_9GAMM</name>
<sequence>MMNKSEQLFAQALKVLPGGVSRNTIFRKPHPFYAEQGEGCYVTDIEGVTRIDFANNMASLIHGHAYPAIVEAVSAQLHKGSCFTMATESEVQYAQLLCDRVPSFDKIRFVNSGTEAVMAMLKASRAYTGKAKIAKVEGAYHGAYDYAEVSQTANPSNWGDVDKPTSIPVAVGTPEKALEDVVVIPFNDTERAINILNQHKDDIACILVDLLPHRVGLIPASNDFLNALHQWTRDNQSLLVFDEVITFRTNYSGAQQNYDVEPDLTAMGKIIGGGFPAGALAGRDEVMKVLDPTEAKVLLPHSGTFSANPVTMTAGYTALKMFDQAAIEKLNSLADYAKEEITKAIADVGIGACVTGAGSMFRVHLKPEPPRNYREAYVDKKESALITKLLDHLFDNGIIMINTCSATLSTAMTTKEIDCLVAALKDGFEMLKPEMNS</sequence>
<gene>
    <name evidence="4" type="ORF">EMK97_18285</name>
</gene>
<dbReference type="InterPro" id="IPR015421">
    <property type="entry name" value="PyrdxlP-dep_Trfase_major"/>
</dbReference>
<dbReference type="GO" id="GO:0008483">
    <property type="term" value="F:transaminase activity"/>
    <property type="evidence" value="ECO:0007669"/>
    <property type="project" value="UniProtKB-KW"/>
</dbReference>
<accession>A0A4P6P7M4</accession>
<proteinExistence type="inferred from homology"/>
<dbReference type="Gene3D" id="3.90.1150.10">
    <property type="entry name" value="Aspartate Aminotransferase, domain 1"/>
    <property type="match status" value="1"/>
</dbReference>
<reference evidence="4 5" key="1">
    <citation type="submission" date="2018-12" db="EMBL/GenBank/DDBJ databases">
        <title>Complete genome of Litorilituus sediminis.</title>
        <authorList>
            <person name="Liu A."/>
            <person name="Rong J."/>
        </authorList>
    </citation>
    <scope>NUCLEOTIDE SEQUENCE [LARGE SCALE GENOMIC DNA]</scope>
    <source>
        <strain evidence="4 5">JCM 17549</strain>
    </source>
</reference>
<dbReference type="InterPro" id="IPR005814">
    <property type="entry name" value="Aminotrans_3"/>
</dbReference>
<keyword evidence="4" id="KW-0808">Transferase</keyword>
<dbReference type="Pfam" id="PF00202">
    <property type="entry name" value="Aminotran_3"/>
    <property type="match status" value="1"/>
</dbReference>
<evidence type="ECO:0000256" key="3">
    <source>
        <dbReference type="RuleBase" id="RU003560"/>
    </source>
</evidence>
<dbReference type="InterPro" id="IPR015422">
    <property type="entry name" value="PyrdxlP-dep_Trfase_small"/>
</dbReference>
<dbReference type="PANTHER" id="PTHR43713">
    <property type="entry name" value="GLUTAMATE-1-SEMIALDEHYDE 2,1-AMINOMUTASE"/>
    <property type="match status" value="1"/>
</dbReference>
<dbReference type="OrthoDB" id="9801052at2"/>
<dbReference type="InterPro" id="IPR015424">
    <property type="entry name" value="PyrdxlP-dep_Trfase"/>
</dbReference>
<dbReference type="AlphaFoldDB" id="A0A4P6P7M4"/>
<comment type="cofactor">
    <cofactor evidence="1">
        <name>pyridoxal 5'-phosphate</name>
        <dbReference type="ChEBI" id="CHEBI:597326"/>
    </cofactor>
</comment>
<keyword evidence="5" id="KW-1185">Reference proteome</keyword>
<evidence type="ECO:0000313" key="5">
    <source>
        <dbReference type="Proteomes" id="UP000290244"/>
    </source>
</evidence>
<dbReference type="KEGG" id="lsd:EMK97_18285"/>
<evidence type="ECO:0000256" key="2">
    <source>
        <dbReference type="ARBA" id="ARBA00022898"/>
    </source>
</evidence>
<evidence type="ECO:0000256" key="1">
    <source>
        <dbReference type="ARBA" id="ARBA00001933"/>
    </source>
</evidence>
<organism evidence="4 5">
    <name type="scientific">Litorilituus sediminis</name>
    <dbReference type="NCBI Taxonomy" id="718192"/>
    <lineage>
        <taxon>Bacteria</taxon>
        <taxon>Pseudomonadati</taxon>
        <taxon>Pseudomonadota</taxon>
        <taxon>Gammaproteobacteria</taxon>
        <taxon>Alteromonadales</taxon>
        <taxon>Colwelliaceae</taxon>
        <taxon>Litorilituus</taxon>
    </lineage>
</organism>
<dbReference type="SUPFAM" id="SSF53383">
    <property type="entry name" value="PLP-dependent transferases"/>
    <property type="match status" value="1"/>
</dbReference>